<evidence type="ECO:0000313" key="3">
    <source>
        <dbReference type="WBParaSite" id="scaffold35258_cov237.g22302"/>
    </source>
</evidence>
<name>A0A915MF26_MELJA</name>
<proteinExistence type="predicted"/>
<evidence type="ECO:0000256" key="1">
    <source>
        <dbReference type="SAM" id="MobiDB-lite"/>
    </source>
</evidence>
<feature type="compositionally biased region" description="Basic and acidic residues" evidence="1">
    <location>
        <begin position="329"/>
        <end position="340"/>
    </location>
</feature>
<organism evidence="2 3">
    <name type="scientific">Meloidogyne javanica</name>
    <name type="common">Root-knot nematode worm</name>
    <dbReference type="NCBI Taxonomy" id="6303"/>
    <lineage>
        <taxon>Eukaryota</taxon>
        <taxon>Metazoa</taxon>
        <taxon>Ecdysozoa</taxon>
        <taxon>Nematoda</taxon>
        <taxon>Chromadorea</taxon>
        <taxon>Rhabditida</taxon>
        <taxon>Tylenchina</taxon>
        <taxon>Tylenchomorpha</taxon>
        <taxon>Tylenchoidea</taxon>
        <taxon>Meloidogynidae</taxon>
        <taxon>Meloidogyninae</taxon>
        <taxon>Meloidogyne</taxon>
        <taxon>Meloidogyne incognita group</taxon>
    </lineage>
</organism>
<feature type="region of interest" description="Disordered" evidence="1">
    <location>
        <begin position="267"/>
        <end position="296"/>
    </location>
</feature>
<dbReference type="AlphaFoldDB" id="A0A915MF26"/>
<dbReference type="Proteomes" id="UP000887561">
    <property type="component" value="Unplaced"/>
</dbReference>
<dbReference type="WBParaSite" id="scaffold35258_cov237.g22302">
    <property type="protein sequence ID" value="scaffold35258_cov237.g22302"/>
    <property type="gene ID" value="scaffold35258_cov237.g22302"/>
</dbReference>
<reference evidence="3" key="1">
    <citation type="submission" date="2022-11" db="UniProtKB">
        <authorList>
            <consortium name="WormBaseParasite"/>
        </authorList>
    </citation>
    <scope>IDENTIFICATION</scope>
</reference>
<feature type="compositionally biased region" description="Basic and acidic residues" evidence="1">
    <location>
        <begin position="269"/>
        <end position="294"/>
    </location>
</feature>
<feature type="region of interest" description="Disordered" evidence="1">
    <location>
        <begin position="329"/>
        <end position="348"/>
    </location>
</feature>
<feature type="compositionally biased region" description="Basic residues" evidence="1">
    <location>
        <begin position="462"/>
        <end position="486"/>
    </location>
</feature>
<sequence length="486" mass="55072">MANSLIGVSCGMDNFDKRFGQVISSDVVHPVELTENFVEAVNEDADFVKKLVPFAADDENSNCDENKKKTTFVDFNGMPVNDPLPIFPLSMTLEDVFKTLQADVRFLPTLVALKKLNLKIPQLLINGNIGGRANRYGLVNITDANGQIVLASSGIARHRKKVKMTEKMTKHDAVYLRAIDNIKAVLDGAAAHITKLSDGATAHIANVLRIRDENKAVTSGDVLMESPSPTDENSDCHNKILNYFENGQELLEELTKLASIAYQRYQSRNSKEEGRGKDESMDNEEDKIGEKYESSDNEADICDATKQRRKALETIAAINKNLPKIIESEQATKERSERKLDRAKRRAQNSQLVRELRDELEDRPEEIREENPIFANDGLESRHAEARRRYEETNFVRLGMSREERKAAKKRKHNTSMVDELGKLLEFGRYKIDNDGEIDGRKVKTNRKTNKKFGAKDAGSSTKRKNRTSFKAKGNKKRKMKKRIKR</sequence>
<keyword evidence="2" id="KW-1185">Reference proteome</keyword>
<protein>
    <submittedName>
        <fullName evidence="3">Uncharacterized protein</fullName>
    </submittedName>
</protein>
<evidence type="ECO:0000313" key="2">
    <source>
        <dbReference type="Proteomes" id="UP000887561"/>
    </source>
</evidence>
<feature type="region of interest" description="Disordered" evidence="1">
    <location>
        <begin position="436"/>
        <end position="486"/>
    </location>
</feature>
<feature type="compositionally biased region" description="Basic residues" evidence="1">
    <location>
        <begin position="443"/>
        <end position="453"/>
    </location>
</feature>
<accession>A0A915MF26</accession>